<dbReference type="Pfam" id="PF00004">
    <property type="entry name" value="AAA"/>
    <property type="match status" value="1"/>
</dbReference>
<dbReference type="AlphaFoldDB" id="A0A6C0HE42"/>
<dbReference type="InterPro" id="IPR027417">
    <property type="entry name" value="P-loop_NTPase"/>
</dbReference>
<feature type="region of interest" description="Disordered" evidence="1">
    <location>
        <begin position="1"/>
        <end position="37"/>
    </location>
</feature>
<dbReference type="GO" id="GO:0004176">
    <property type="term" value="F:ATP-dependent peptidase activity"/>
    <property type="evidence" value="ECO:0007669"/>
    <property type="project" value="InterPro"/>
</dbReference>
<name>A0A6C0HE42_9ZZZZ</name>
<accession>A0A6C0HE42</accession>
<dbReference type="GO" id="GO:0016887">
    <property type="term" value="F:ATP hydrolysis activity"/>
    <property type="evidence" value="ECO:0007669"/>
    <property type="project" value="InterPro"/>
</dbReference>
<feature type="region of interest" description="Disordered" evidence="1">
    <location>
        <begin position="70"/>
        <end position="198"/>
    </location>
</feature>
<feature type="compositionally biased region" description="Acidic residues" evidence="1">
    <location>
        <begin position="160"/>
        <end position="192"/>
    </location>
</feature>
<evidence type="ECO:0000259" key="3">
    <source>
        <dbReference type="Pfam" id="PF22667"/>
    </source>
</evidence>
<dbReference type="GO" id="GO:0006515">
    <property type="term" value="P:protein quality control for misfolded or incompletely synthesized proteins"/>
    <property type="evidence" value="ECO:0007669"/>
    <property type="project" value="TreeGrafter"/>
</dbReference>
<organism evidence="4">
    <name type="scientific">viral metagenome</name>
    <dbReference type="NCBI Taxonomy" id="1070528"/>
    <lineage>
        <taxon>unclassified sequences</taxon>
        <taxon>metagenomes</taxon>
        <taxon>organismal metagenomes</taxon>
    </lineage>
</organism>
<dbReference type="Gene3D" id="3.40.50.300">
    <property type="entry name" value="P-loop containing nucleotide triphosphate hydrolases"/>
    <property type="match status" value="1"/>
</dbReference>
<evidence type="ECO:0000313" key="4">
    <source>
        <dbReference type="EMBL" id="QHT78891.1"/>
    </source>
</evidence>
<dbReference type="InterPro" id="IPR003959">
    <property type="entry name" value="ATPase_AAA_core"/>
</dbReference>
<dbReference type="PANTHER" id="PTHR43718:SF2">
    <property type="entry name" value="LON PROTEASE HOMOLOG, MITOCHONDRIAL"/>
    <property type="match status" value="1"/>
</dbReference>
<dbReference type="InterPro" id="IPR054594">
    <property type="entry name" value="Lon_lid"/>
</dbReference>
<dbReference type="InterPro" id="IPR027065">
    <property type="entry name" value="Lon_Prtase"/>
</dbReference>
<feature type="domain" description="ATPase AAA-type core" evidence="2">
    <location>
        <begin position="392"/>
        <end position="532"/>
    </location>
</feature>
<dbReference type="Gene3D" id="1.10.8.60">
    <property type="match status" value="1"/>
</dbReference>
<dbReference type="Pfam" id="PF22667">
    <property type="entry name" value="Lon_lid"/>
    <property type="match status" value="1"/>
</dbReference>
<feature type="compositionally biased region" description="Basic residues" evidence="1">
    <location>
        <begin position="1"/>
        <end position="20"/>
    </location>
</feature>
<evidence type="ECO:0000259" key="2">
    <source>
        <dbReference type="Pfam" id="PF00004"/>
    </source>
</evidence>
<sequence length="647" mass="73673">MPKHDHKKKKILVKNKKKRSHQDNDDDDSSIDSKGNIKGLIEYGSDSDTIADTDETYTTKSSAIAYRTRNCKSKKKEKRNKSEKNTIIKTLQKEKKRLLKKLEEKKAKPIVESKKHSSKKTKKVIEEMEEDEDMDEEEEENEEDDEEDDEEEMEEKKEIEEEDDDEEEVKEDDDEDADDEDEEYTDEEEEYNDERLPAGFTFNFGNGFDDGAEKNIPKRHNMKKESADVKQFVKLITTPSDEDTIDGQIDQFKALPEDKKTKLLAVLESRNKAPGTANPQQGLMFKILTMDLPIETQSMVLSKYNSLQNLDPGSSEYFKLRNWLEKLTSLPIGIYKEIPVTISSGSELCTAFMTKARKCLDDAIYGQDEAKLQILQFIGTKIANPTGRGLSLLLAGPPGIGKTSLIKQGVAKALEWPFQFISLGGDSDASTYTGHQLVYESSHCGKIVNSLCTAKSMSMVLMFDELDKISTTAKGEEVQNLLVHLTDPVQNGEFEDKYLAGINIDLSRVMFTFSANDLSKIDRVLLDRMIVIQLQGYTPKEKLAIAENYLLPAALKDVGLNEKVGITKDVLEHLLREYASEESGVRELKRCIEQVTQKINMLRMFNSKDLPFHIKDFSLPFVVKKEHVDLFLKKKNTMDPSLQRMYV</sequence>
<feature type="domain" description="Lon protease AAA+ ATPase lid" evidence="3">
    <location>
        <begin position="559"/>
        <end position="599"/>
    </location>
</feature>
<feature type="compositionally biased region" description="Acidic residues" evidence="1">
    <location>
        <begin position="127"/>
        <end position="153"/>
    </location>
</feature>
<dbReference type="EMBL" id="MN739942">
    <property type="protein sequence ID" value="QHT78891.1"/>
    <property type="molecule type" value="Genomic_DNA"/>
</dbReference>
<reference evidence="4" key="1">
    <citation type="journal article" date="2020" name="Nature">
        <title>Giant virus diversity and host interactions through global metagenomics.</title>
        <authorList>
            <person name="Schulz F."/>
            <person name="Roux S."/>
            <person name="Paez-Espino D."/>
            <person name="Jungbluth S."/>
            <person name="Walsh D.A."/>
            <person name="Denef V.J."/>
            <person name="McMahon K.D."/>
            <person name="Konstantinidis K.T."/>
            <person name="Eloe-Fadrosh E.A."/>
            <person name="Kyrpides N.C."/>
            <person name="Woyke T."/>
        </authorList>
    </citation>
    <scope>NUCLEOTIDE SEQUENCE</scope>
    <source>
        <strain evidence="4">GVMAG-M-3300023179-97</strain>
    </source>
</reference>
<dbReference type="GO" id="GO:0004252">
    <property type="term" value="F:serine-type endopeptidase activity"/>
    <property type="evidence" value="ECO:0007669"/>
    <property type="project" value="InterPro"/>
</dbReference>
<protein>
    <submittedName>
        <fullName evidence="4">Uncharacterized protein</fullName>
    </submittedName>
</protein>
<evidence type="ECO:0000256" key="1">
    <source>
        <dbReference type="SAM" id="MobiDB-lite"/>
    </source>
</evidence>
<feature type="compositionally biased region" description="Basic and acidic residues" evidence="1">
    <location>
        <begin position="100"/>
        <end position="115"/>
    </location>
</feature>
<dbReference type="SUPFAM" id="SSF52540">
    <property type="entry name" value="P-loop containing nucleoside triphosphate hydrolases"/>
    <property type="match status" value="1"/>
</dbReference>
<feature type="compositionally biased region" description="Basic residues" evidence="1">
    <location>
        <begin position="70"/>
        <end position="79"/>
    </location>
</feature>
<dbReference type="PANTHER" id="PTHR43718">
    <property type="entry name" value="LON PROTEASE"/>
    <property type="match status" value="1"/>
</dbReference>
<dbReference type="GO" id="GO:0005524">
    <property type="term" value="F:ATP binding"/>
    <property type="evidence" value="ECO:0007669"/>
    <property type="project" value="InterPro"/>
</dbReference>
<proteinExistence type="predicted"/>